<comment type="caution">
    <text evidence="1">The sequence shown here is derived from an EMBL/GenBank/DDBJ whole genome shotgun (WGS) entry which is preliminary data.</text>
</comment>
<dbReference type="Proteomes" id="UP000559653">
    <property type="component" value="Unassembled WGS sequence"/>
</dbReference>
<gene>
    <name evidence="1" type="ORF">H2B03_02260</name>
</gene>
<evidence type="ECO:0000313" key="2">
    <source>
        <dbReference type="Proteomes" id="UP000559653"/>
    </source>
</evidence>
<name>A0AC60VXJ7_9ARCH</name>
<evidence type="ECO:0000313" key="1">
    <source>
        <dbReference type="EMBL" id="MBA4451982.1"/>
    </source>
</evidence>
<protein>
    <submittedName>
        <fullName evidence="1">Uncharacterized protein</fullName>
    </submittedName>
</protein>
<organism evidence="1 2">
    <name type="scientific">Candidatus Nitrosomaritimum aestuariumsis</name>
    <dbReference type="NCBI Taxonomy" id="3342354"/>
    <lineage>
        <taxon>Archaea</taxon>
        <taxon>Nitrososphaerota</taxon>
        <taxon>Nitrososphaeria</taxon>
        <taxon>Nitrosopumilales</taxon>
        <taxon>Nitrosopumilaceae</taxon>
        <taxon>Candidatus Nitrosomaritimum</taxon>
    </lineage>
</organism>
<accession>A0AC60VXJ7</accession>
<sequence>MMPDLFLDIETAPSFTKEEYFRTKEKIDSGELSRTSHDRDLFWRFDRGGLTPFEGKVILITYKINKGHVFRLKEWEMGEKEMLKKFYDLVVDLQRGSGTDRLKIIGHNILRFDLFFIYNRMKYHKIEDEKWLHQWIINKPEVIDFLQTHLPLNDFKTKGLRHDVLAYAYGFPVKSTLGSGEIPHYFQEDYGKIIEYSEREFIYPELYQKIIAEGTISKDQLLESIKHYEELQENLQEK</sequence>
<reference evidence="1 2" key="1">
    <citation type="journal article" date="2020" name="Appl. Environ. Microbiol.">
        <title>Genomic Characteristics of a Novel Species of Ammonia-Oxidizing Archaea from the Jiulong River Estuary.</title>
        <authorList>
            <person name="Zou D."/>
            <person name="Wan R."/>
            <person name="Han L."/>
            <person name="Xu M.N."/>
            <person name="Liu Y."/>
            <person name="Liu H."/>
            <person name="Kao S.J."/>
            <person name="Li M."/>
        </authorList>
    </citation>
    <scope>NUCLEOTIDE SEQUENCE [LARGE SCALE GENOMIC DNA]</scope>
    <source>
        <strain evidence="1">W1bin1</strain>
    </source>
</reference>
<dbReference type="EMBL" id="JACEMZ010000007">
    <property type="protein sequence ID" value="MBA4451982.1"/>
    <property type="molecule type" value="Genomic_DNA"/>
</dbReference>
<proteinExistence type="predicted"/>